<reference evidence="5 6" key="1">
    <citation type="submission" date="2016-11" db="EMBL/GenBank/DDBJ databases">
        <authorList>
            <person name="Varghese N."/>
            <person name="Submissions S."/>
        </authorList>
    </citation>
    <scope>NUCLEOTIDE SEQUENCE [LARGE SCALE GENOMIC DNA]</scope>
    <source>
        <strain evidence="5 6">DSM 17919</strain>
    </source>
</reference>
<sequence>MGCLQNWIPALSTSHPLGSCILTDIKLIVHTLAPSSKPKTFAFKTADAPVEFMYCISGGVQIFATANNGKTIYTQLHEGTGAVLHLPLCNGYSIAKPNSPLQLVELQIAPENLQRLTTATGCPLQSKLKHIFEGDNAPSVLQDTPLPLPIRLTLKQILECPPNKEMSDLFLEYKKMELIYQQVTQLNSNLLKNKCNKRHHMHRAYLARKILMEDMVTPPSLLDLAVRVGMNKTQLNKTFRDVFGDTVFGVLRSERLKCARKMLEDGASSVTDVAYECGFSSPSHLTKAFTEEFGVRPKQYQTAVLNQQLGTPI</sequence>
<dbReference type="SUPFAM" id="SSF46689">
    <property type="entry name" value="Homeodomain-like"/>
    <property type="match status" value="1"/>
</dbReference>
<dbReference type="Gene3D" id="1.10.10.60">
    <property type="entry name" value="Homeodomain-like"/>
    <property type="match status" value="1"/>
</dbReference>
<evidence type="ECO:0000256" key="1">
    <source>
        <dbReference type="ARBA" id="ARBA00023015"/>
    </source>
</evidence>
<dbReference type="PANTHER" id="PTHR47893:SF1">
    <property type="entry name" value="REGULATORY PROTEIN PCHR"/>
    <property type="match status" value="1"/>
</dbReference>
<evidence type="ECO:0000313" key="6">
    <source>
        <dbReference type="Proteomes" id="UP000184001"/>
    </source>
</evidence>
<dbReference type="RefSeq" id="WP_082208170.1">
    <property type="nucleotide sequence ID" value="NZ_CP192219.1"/>
</dbReference>
<keyword evidence="1" id="KW-0805">Transcription regulation</keyword>
<dbReference type="EMBL" id="FQZR01000007">
    <property type="protein sequence ID" value="SHJ56173.1"/>
    <property type="molecule type" value="Genomic_DNA"/>
</dbReference>
<dbReference type="GO" id="GO:0003700">
    <property type="term" value="F:DNA-binding transcription factor activity"/>
    <property type="evidence" value="ECO:0007669"/>
    <property type="project" value="InterPro"/>
</dbReference>
<comment type="caution">
    <text evidence="5">The sequence shown here is derived from an EMBL/GenBank/DDBJ whole genome shotgun (WGS) entry which is preliminary data.</text>
</comment>
<keyword evidence="5" id="KW-0238">DNA-binding</keyword>
<keyword evidence="2" id="KW-0804">Transcription</keyword>
<dbReference type="Proteomes" id="UP001568358">
    <property type="component" value="Unassembled WGS sequence"/>
</dbReference>
<dbReference type="SMART" id="SM00342">
    <property type="entry name" value="HTH_ARAC"/>
    <property type="match status" value="1"/>
</dbReference>
<dbReference type="Proteomes" id="UP000184001">
    <property type="component" value="Unassembled WGS sequence"/>
</dbReference>
<name>A0A8G2FIW5_9BACT</name>
<keyword evidence="7" id="KW-1185">Reference proteome</keyword>
<dbReference type="InterPro" id="IPR018060">
    <property type="entry name" value="HTH_AraC"/>
</dbReference>
<accession>A0A8G2FIW5</accession>
<reference evidence="4 7" key="2">
    <citation type="submission" date="2024-07" db="EMBL/GenBank/DDBJ databases">
        <title>Active virus-host system and metabolic interactions in a Lokiarchaeon culture.</title>
        <authorList>
            <person name="Ponce Toledo R.I."/>
            <person name="Rodrigues Oliveira T."/>
            <person name="Schleper C."/>
        </authorList>
    </citation>
    <scope>NUCLEOTIDE SEQUENCE [LARGE SCALE GENOMIC DNA]</scope>
    <source>
        <strain evidence="4 7">B35</strain>
    </source>
</reference>
<dbReference type="EMBL" id="JBFSOO010000001">
    <property type="protein sequence ID" value="MEZ6852334.1"/>
    <property type="molecule type" value="Genomic_DNA"/>
</dbReference>
<gene>
    <name evidence="4" type="ORF">AB2Z07_02100</name>
    <name evidence="5" type="ORF">SAMN05660830_02727</name>
</gene>
<evidence type="ECO:0000259" key="3">
    <source>
        <dbReference type="PROSITE" id="PS01124"/>
    </source>
</evidence>
<dbReference type="Pfam" id="PF12833">
    <property type="entry name" value="HTH_18"/>
    <property type="match status" value="1"/>
</dbReference>
<proteinExistence type="predicted"/>
<evidence type="ECO:0000256" key="2">
    <source>
        <dbReference type="ARBA" id="ARBA00023163"/>
    </source>
</evidence>
<dbReference type="AlphaFoldDB" id="A0A8G2FIW5"/>
<dbReference type="InterPro" id="IPR053142">
    <property type="entry name" value="PchR_regulatory_protein"/>
</dbReference>
<dbReference type="GO" id="GO:0043565">
    <property type="term" value="F:sequence-specific DNA binding"/>
    <property type="evidence" value="ECO:0007669"/>
    <property type="project" value="InterPro"/>
</dbReference>
<feature type="domain" description="HTH araC/xylS-type" evidence="3">
    <location>
        <begin position="205"/>
        <end position="303"/>
    </location>
</feature>
<evidence type="ECO:0000313" key="4">
    <source>
        <dbReference type="EMBL" id="MEZ6852334.1"/>
    </source>
</evidence>
<dbReference type="PROSITE" id="PS01124">
    <property type="entry name" value="HTH_ARAC_FAMILY_2"/>
    <property type="match status" value="1"/>
</dbReference>
<evidence type="ECO:0000313" key="5">
    <source>
        <dbReference type="EMBL" id="SHJ56173.1"/>
    </source>
</evidence>
<dbReference type="PANTHER" id="PTHR47893">
    <property type="entry name" value="REGULATORY PROTEIN PCHR"/>
    <property type="match status" value="1"/>
</dbReference>
<organism evidence="5 6">
    <name type="scientific">Halodesulfovibrio aestuarii</name>
    <dbReference type="NCBI Taxonomy" id="126333"/>
    <lineage>
        <taxon>Bacteria</taxon>
        <taxon>Pseudomonadati</taxon>
        <taxon>Thermodesulfobacteriota</taxon>
        <taxon>Desulfovibrionia</taxon>
        <taxon>Desulfovibrionales</taxon>
        <taxon>Desulfovibrionaceae</taxon>
        <taxon>Halodesulfovibrio</taxon>
    </lineage>
</organism>
<dbReference type="InterPro" id="IPR009057">
    <property type="entry name" value="Homeodomain-like_sf"/>
</dbReference>
<protein>
    <submittedName>
        <fullName evidence="5">AraC-type DNA-binding protein</fullName>
    </submittedName>
    <submittedName>
        <fullName evidence="4">Helix-turn-helix transcriptional regulator</fullName>
    </submittedName>
</protein>
<evidence type="ECO:0000313" key="7">
    <source>
        <dbReference type="Proteomes" id="UP001568358"/>
    </source>
</evidence>